<accession>A0AC61NH47</accession>
<name>A0AC61NH47_9BACT</name>
<protein>
    <submittedName>
        <fullName evidence="1">Uncharacterized protein</fullName>
    </submittedName>
</protein>
<evidence type="ECO:0000313" key="1">
    <source>
        <dbReference type="EMBL" id="QZE14973.1"/>
    </source>
</evidence>
<dbReference type="EMBL" id="CP081303">
    <property type="protein sequence ID" value="QZE14973.1"/>
    <property type="molecule type" value="Genomic_DNA"/>
</dbReference>
<organism evidence="1 2">
    <name type="scientific">Halosquirtibacter laminarini</name>
    <dbReference type="NCBI Taxonomy" id="3374600"/>
    <lineage>
        <taxon>Bacteria</taxon>
        <taxon>Pseudomonadati</taxon>
        <taxon>Bacteroidota</taxon>
        <taxon>Bacteroidia</taxon>
        <taxon>Marinilabiliales</taxon>
        <taxon>Prolixibacteraceae</taxon>
        <taxon>Halosquirtibacter</taxon>
    </lineage>
</organism>
<sequence>MGNLDVQRERLIVEEDKLTSYGYFKPQKRELYFDEIKGCRENPGYLLLIPKDKQKKRIKVNRGVVGYDNLFSWISQTFEACDVIEQREVEQKKLNEKKNAPIKEINQEKLALAKKTAIVINTLGAISLIWGMISDMSDYAIFAILAIPFIAIFAILYFEGYIQMIYGECEFPSVIFALVFSSIAMITGAVGKYNIYEYSNVWLKTSLVVLSLLILLIIGRNQITLMFKKLRDYGSILLITFLFFLYSFGAVFYINCRYDNTTPQHYILRITEKGKNRSKSVTFYNLKVSNWGPKNRLFPNFGG</sequence>
<keyword evidence="2" id="KW-1185">Reference proteome</keyword>
<proteinExistence type="predicted"/>
<gene>
    <name evidence="1" type="ORF">K4L44_03865</name>
</gene>
<reference evidence="1" key="1">
    <citation type="submission" date="2021-08" db="EMBL/GenBank/DDBJ databases">
        <title>Novel anaerobic bacterium isolated from sea squirt in East Sea, Republic of Korea.</title>
        <authorList>
            <person name="Nguyen T.H."/>
            <person name="Li Z."/>
            <person name="Lee Y.-J."/>
            <person name="Ko J."/>
            <person name="Kim S.-G."/>
        </authorList>
    </citation>
    <scope>NUCLEOTIDE SEQUENCE</scope>
    <source>
        <strain evidence="1">KCTC 25031</strain>
    </source>
</reference>
<dbReference type="Proteomes" id="UP000826212">
    <property type="component" value="Chromosome"/>
</dbReference>
<evidence type="ECO:0000313" key="2">
    <source>
        <dbReference type="Proteomes" id="UP000826212"/>
    </source>
</evidence>